<dbReference type="InterPro" id="IPR036291">
    <property type="entry name" value="NAD(P)-bd_dom_sf"/>
</dbReference>
<reference evidence="3 4" key="1">
    <citation type="submission" date="2019-02" db="EMBL/GenBank/DDBJ databases">
        <title>Deep-cultivation of Planctomycetes and their phenomic and genomic characterization uncovers novel biology.</title>
        <authorList>
            <person name="Wiegand S."/>
            <person name="Jogler M."/>
            <person name="Boedeker C."/>
            <person name="Pinto D."/>
            <person name="Vollmers J."/>
            <person name="Rivas-Marin E."/>
            <person name="Kohn T."/>
            <person name="Peeters S.H."/>
            <person name="Heuer A."/>
            <person name="Rast P."/>
            <person name="Oberbeckmann S."/>
            <person name="Bunk B."/>
            <person name="Jeske O."/>
            <person name="Meyerdierks A."/>
            <person name="Storesund J.E."/>
            <person name="Kallscheuer N."/>
            <person name="Luecker S."/>
            <person name="Lage O.M."/>
            <person name="Pohl T."/>
            <person name="Merkel B.J."/>
            <person name="Hornburger P."/>
            <person name="Mueller R.-W."/>
            <person name="Bruemmer F."/>
            <person name="Labrenz M."/>
            <person name="Spormann A.M."/>
            <person name="Op den Camp H."/>
            <person name="Overmann J."/>
            <person name="Amann R."/>
            <person name="Jetten M.S.M."/>
            <person name="Mascher T."/>
            <person name="Medema M.H."/>
            <person name="Devos D.P."/>
            <person name="Kaster A.-K."/>
            <person name="Ovreas L."/>
            <person name="Rohde M."/>
            <person name="Galperin M.Y."/>
            <person name="Jogler C."/>
        </authorList>
    </citation>
    <scope>NUCLEOTIDE SEQUENCE [LARGE SCALE GENOMIC DNA]</scope>
    <source>
        <strain evidence="3 4">ETA_A1</strain>
    </source>
</reference>
<dbReference type="Gene3D" id="3.40.50.720">
    <property type="entry name" value="NAD(P)-binding Rossmann-like Domain"/>
    <property type="match status" value="1"/>
</dbReference>
<dbReference type="OrthoDB" id="9815825at2"/>
<evidence type="ECO:0000259" key="1">
    <source>
        <dbReference type="Pfam" id="PF01408"/>
    </source>
</evidence>
<dbReference type="AlphaFoldDB" id="A0A517XV71"/>
<keyword evidence="3" id="KW-0560">Oxidoreductase</keyword>
<dbReference type="InterPro" id="IPR000683">
    <property type="entry name" value="Gfo/Idh/MocA-like_OxRdtase_N"/>
</dbReference>
<evidence type="ECO:0000259" key="2">
    <source>
        <dbReference type="Pfam" id="PF22725"/>
    </source>
</evidence>
<organism evidence="3 4">
    <name type="scientific">Urbifossiella limnaea</name>
    <dbReference type="NCBI Taxonomy" id="2528023"/>
    <lineage>
        <taxon>Bacteria</taxon>
        <taxon>Pseudomonadati</taxon>
        <taxon>Planctomycetota</taxon>
        <taxon>Planctomycetia</taxon>
        <taxon>Gemmatales</taxon>
        <taxon>Gemmataceae</taxon>
        <taxon>Urbifossiella</taxon>
    </lineage>
</organism>
<dbReference type="SUPFAM" id="SSF51735">
    <property type="entry name" value="NAD(P)-binding Rossmann-fold domains"/>
    <property type="match status" value="1"/>
</dbReference>
<dbReference type="Pfam" id="PF22725">
    <property type="entry name" value="GFO_IDH_MocA_C3"/>
    <property type="match status" value="1"/>
</dbReference>
<evidence type="ECO:0000313" key="3">
    <source>
        <dbReference type="EMBL" id="QDU21396.1"/>
    </source>
</evidence>
<protein>
    <submittedName>
        <fullName evidence="3">4,5-dihydroxyphthalate dehydrogenase</fullName>
        <ecNumber evidence="3">1.-.-.-</ecNumber>
    </submittedName>
</protein>
<dbReference type="Proteomes" id="UP000319576">
    <property type="component" value="Chromosome"/>
</dbReference>
<evidence type="ECO:0000313" key="4">
    <source>
        <dbReference type="Proteomes" id="UP000319576"/>
    </source>
</evidence>
<dbReference type="RefSeq" id="WP_145240308.1">
    <property type="nucleotide sequence ID" value="NZ_CP036273.1"/>
</dbReference>
<dbReference type="KEGG" id="uli:ETAA1_33630"/>
<dbReference type="EMBL" id="CP036273">
    <property type="protein sequence ID" value="QDU21396.1"/>
    <property type="molecule type" value="Genomic_DNA"/>
</dbReference>
<sequence>MQPVRVGIVGCGKVAGLHAAALRAVPEAVFVGACDADPARAAAFAATHGGVGFTDLDALLSAGVEVVLIATPHPAHAAPTIRAAEAGVHVLVEKPMAATLADCDAMIATAERAGVRLGVISQRRFYEPVRRIRAAIDAGKLGTPALGLFLMYSWRDAAYYTSDPWRGRWDTEGGGVLVNQSPHQLDLLLWLLGPAAEVTGFWGNLNHPTVEVDDTAVAAIRFKSGGLGSILTSVAQRPGVYTKVHVHGSNGASVGVETDTGASFVAGVSGIAEPPVTDLWTIPGEEHRLAEFQAADRAAFAGVDGTTHYHALQIRDFVRAVREGRPPLVTGEDGRAVVEMFTAVYQSHRERRAVRLPL</sequence>
<dbReference type="Gene3D" id="3.30.360.10">
    <property type="entry name" value="Dihydrodipicolinate Reductase, domain 2"/>
    <property type="match status" value="1"/>
</dbReference>
<dbReference type="EC" id="1.-.-.-" evidence="3"/>
<keyword evidence="4" id="KW-1185">Reference proteome</keyword>
<proteinExistence type="predicted"/>
<dbReference type="Pfam" id="PF01408">
    <property type="entry name" value="GFO_IDH_MocA"/>
    <property type="match status" value="1"/>
</dbReference>
<feature type="domain" description="Gfo/Idh/MocA-like oxidoreductase N-terminal" evidence="1">
    <location>
        <begin position="4"/>
        <end position="119"/>
    </location>
</feature>
<dbReference type="SUPFAM" id="SSF55347">
    <property type="entry name" value="Glyceraldehyde-3-phosphate dehydrogenase-like, C-terminal domain"/>
    <property type="match status" value="1"/>
</dbReference>
<name>A0A517XV71_9BACT</name>
<gene>
    <name evidence="3" type="primary">pht4</name>
    <name evidence="3" type="ORF">ETAA1_33630</name>
</gene>
<dbReference type="InterPro" id="IPR055170">
    <property type="entry name" value="GFO_IDH_MocA-like_dom"/>
</dbReference>
<dbReference type="GO" id="GO:0000166">
    <property type="term" value="F:nucleotide binding"/>
    <property type="evidence" value="ECO:0007669"/>
    <property type="project" value="InterPro"/>
</dbReference>
<dbReference type="GO" id="GO:0016491">
    <property type="term" value="F:oxidoreductase activity"/>
    <property type="evidence" value="ECO:0007669"/>
    <property type="project" value="UniProtKB-KW"/>
</dbReference>
<dbReference type="PANTHER" id="PTHR43249:SF1">
    <property type="entry name" value="D-GLUCOSIDE 3-DEHYDROGENASE"/>
    <property type="match status" value="1"/>
</dbReference>
<feature type="domain" description="GFO/IDH/MocA-like oxidoreductase" evidence="2">
    <location>
        <begin position="129"/>
        <end position="252"/>
    </location>
</feature>
<accession>A0A517XV71</accession>
<dbReference type="InterPro" id="IPR052515">
    <property type="entry name" value="Gfo/Idh/MocA_Oxidoreductase"/>
</dbReference>
<dbReference type="PANTHER" id="PTHR43249">
    <property type="entry name" value="UDP-N-ACETYL-2-AMINO-2-DEOXY-D-GLUCURONATE OXIDASE"/>
    <property type="match status" value="1"/>
</dbReference>